<evidence type="ECO:0000256" key="6">
    <source>
        <dbReference type="ARBA" id="ARBA00023237"/>
    </source>
</evidence>
<evidence type="ECO:0000256" key="4">
    <source>
        <dbReference type="ARBA" id="ARBA00022692"/>
    </source>
</evidence>
<dbReference type="GO" id="GO:0009279">
    <property type="term" value="C:cell outer membrane"/>
    <property type="evidence" value="ECO:0007669"/>
    <property type="project" value="UniProtKB-SubCell"/>
</dbReference>
<dbReference type="InterPro" id="IPR036942">
    <property type="entry name" value="Beta-barrel_TonB_sf"/>
</dbReference>
<dbReference type="EMBL" id="CADCTV010000202">
    <property type="protein sequence ID" value="CAA9307815.1"/>
    <property type="molecule type" value="Genomic_DNA"/>
</dbReference>
<evidence type="ECO:0000256" key="3">
    <source>
        <dbReference type="ARBA" id="ARBA00022452"/>
    </source>
</evidence>
<sequence>MTASLRGDRSSNNADTEKYYFYPKAAAAYNFPRSYGFLDQLKLRTAFGSSGNEPLYAQKYTPLSVSNTEGNPQLTINGAIGSATLRPERVTELEGGFDATLFGRRAQLAVTAYSRTITQLLLSRTLAQSSGFTTEFFNGGEMQSRGVELSLEGTPIRRGAFQWNTTTTFSHNRTEVTDLPVPEFSAGNSFGNSFGSFRIRKGYSPTTMFANNGRDSLGVLIVAPIGESEPDFQMGFLNDLQFGRFRLSSLFDWSRGGLIANLTRNYYDGAATAPDYDAPSDLARDEDGHLTESRPFSECGTNCLSGEERLFLFASPNNVPVYIEDASFVKLRELALSYDIPAGLLGGRVSGAQLQLSGRNLMTWTDYSGYDPEVSNFGNVSAGRNVDVTPFPPSRVYSLGINLEF</sequence>
<evidence type="ECO:0000256" key="1">
    <source>
        <dbReference type="ARBA" id="ARBA00004571"/>
    </source>
</evidence>
<keyword evidence="6 7" id="KW-0998">Cell outer membrane</keyword>
<evidence type="ECO:0000256" key="5">
    <source>
        <dbReference type="ARBA" id="ARBA00023136"/>
    </source>
</evidence>
<evidence type="ECO:0000256" key="7">
    <source>
        <dbReference type="PROSITE-ProRule" id="PRU01360"/>
    </source>
</evidence>
<gene>
    <name evidence="8" type="ORF">AVDCRST_MAG89-918</name>
</gene>
<dbReference type="AlphaFoldDB" id="A0A6J4KL10"/>
<dbReference type="PROSITE" id="PS52016">
    <property type="entry name" value="TONB_DEPENDENT_REC_3"/>
    <property type="match status" value="1"/>
</dbReference>
<comment type="similarity">
    <text evidence="7">Belongs to the TonB-dependent receptor family.</text>
</comment>
<accession>A0A6J4KL10</accession>
<comment type="subcellular location">
    <subcellularLocation>
        <location evidence="1 7">Cell outer membrane</location>
        <topology evidence="1 7">Multi-pass membrane protein</topology>
    </subcellularLocation>
</comment>
<dbReference type="Gene3D" id="2.40.170.20">
    <property type="entry name" value="TonB-dependent receptor, beta-barrel domain"/>
    <property type="match status" value="1"/>
</dbReference>
<name>A0A6J4KL10_9BACT</name>
<keyword evidence="4 7" id="KW-0812">Transmembrane</keyword>
<keyword evidence="5 7" id="KW-0472">Membrane</keyword>
<dbReference type="SUPFAM" id="SSF56935">
    <property type="entry name" value="Porins"/>
    <property type="match status" value="1"/>
</dbReference>
<reference evidence="8" key="1">
    <citation type="submission" date="2020-02" db="EMBL/GenBank/DDBJ databases">
        <authorList>
            <person name="Meier V. D."/>
        </authorList>
    </citation>
    <scope>NUCLEOTIDE SEQUENCE</scope>
    <source>
        <strain evidence="8">AVDCRST_MAG89</strain>
    </source>
</reference>
<dbReference type="InterPro" id="IPR039426">
    <property type="entry name" value="TonB-dep_rcpt-like"/>
</dbReference>
<keyword evidence="3 7" id="KW-1134">Transmembrane beta strand</keyword>
<keyword evidence="2 7" id="KW-0813">Transport</keyword>
<evidence type="ECO:0000313" key="8">
    <source>
        <dbReference type="EMBL" id="CAA9307815.1"/>
    </source>
</evidence>
<protein>
    <submittedName>
        <fullName evidence="8">Outer membrane TonB-dependent transporter, utilization system for glycans and polysaccharides (PUL), SusC family</fullName>
    </submittedName>
</protein>
<evidence type="ECO:0000256" key="2">
    <source>
        <dbReference type="ARBA" id="ARBA00022448"/>
    </source>
</evidence>
<organism evidence="8">
    <name type="scientific">uncultured Gemmatimonadota bacterium</name>
    <dbReference type="NCBI Taxonomy" id="203437"/>
    <lineage>
        <taxon>Bacteria</taxon>
        <taxon>Pseudomonadati</taxon>
        <taxon>Gemmatimonadota</taxon>
        <taxon>environmental samples</taxon>
    </lineage>
</organism>
<proteinExistence type="inferred from homology"/>